<feature type="domain" description="Peptidase S74" evidence="1">
    <location>
        <begin position="309"/>
        <end position="399"/>
    </location>
</feature>
<organism evidence="2 3">
    <name type="scientific">Candidatus Woesebacteria bacterium RIFOXYA1_FULL_43_9</name>
    <dbReference type="NCBI Taxonomy" id="1802534"/>
    <lineage>
        <taxon>Bacteria</taxon>
        <taxon>Candidatus Woeseibacteriota</taxon>
    </lineage>
</organism>
<protein>
    <recommendedName>
        <fullName evidence="1">Peptidase S74 domain-containing protein</fullName>
    </recommendedName>
</protein>
<dbReference type="PROSITE" id="PS51688">
    <property type="entry name" value="ICA"/>
    <property type="match status" value="1"/>
</dbReference>
<comment type="caution">
    <text evidence="2">The sequence shown here is derived from an EMBL/GenBank/DDBJ whole genome shotgun (WGS) entry which is preliminary data.</text>
</comment>
<evidence type="ECO:0000259" key="1">
    <source>
        <dbReference type="PROSITE" id="PS51688"/>
    </source>
</evidence>
<dbReference type="Proteomes" id="UP000179241">
    <property type="component" value="Unassembled WGS sequence"/>
</dbReference>
<gene>
    <name evidence="2" type="ORF">A2188_00345</name>
</gene>
<name>A0A1F8CNN4_9BACT</name>
<dbReference type="InterPro" id="IPR030392">
    <property type="entry name" value="S74_ICA"/>
</dbReference>
<dbReference type="Pfam" id="PF13884">
    <property type="entry name" value="Peptidase_S74"/>
    <property type="match status" value="1"/>
</dbReference>
<evidence type="ECO:0000313" key="2">
    <source>
        <dbReference type="EMBL" id="OGM77358.1"/>
    </source>
</evidence>
<sequence>MVFTLVAGKPEPKTTQVTIPVPVSKTKPTGKYIPFAGKIVNSEGYQVGETVPVVFSLYNAPTGGNIVWNSRQCLVGPEEDGSFAVTLGATNGVNFDCQSAEEIPSYLFYENTGLWLSMAINTDLEIDPRIPIATVANSQNTNTVDGYAASETASENTIPVINEYGDLVLAATLPRLKSTSLGSSLMIEGQGGVVLASSDTSNSPITLNPDGSGNLNLLFEGASPISNGFVNASNANMANGALYYGEVGNDLSGYSLLDLRSGSALTSKFSVDASGNTTLAGNLTIGAIPSAGGTPLVVDEAGRIYKESSSTKYKTNIEDFTDDYKKILKLSPSRYQYLGRQEEEIGYLAENLDRMGLKTLVVYNALGEPEGIKYDKIPIYLIPIIKEQEEKLSSLFKLLSPIVDEQTISVEGKLTATEITAQKITADLITDSKGNKVVSEARVTEIEDYLKNSVTLDIDALKAITEQMVEDSQATNLNISDLFVTGRAVTTSLSISENLTLGTDLSISNNNINTLTNPLEIQSLAQAPVNIMGGKVTIATDGKVTAPQMEVKSLTTEVITVNNSQNISGHIILEAGLTEIEVVTPKALANSLVQLTPTTSTFNNILYIKSKGEGKFTVAITQPATEPIEFDWLVIGVL</sequence>
<dbReference type="EMBL" id="MGHU01000022">
    <property type="protein sequence ID" value="OGM77358.1"/>
    <property type="molecule type" value="Genomic_DNA"/>
</dbReference>
<proteinExistence type="predicted"/>
<accession>A0A1F8CNN4</accession>
<reference evidence="2 3" key="1">
    <citation type="journal article" date="2016" name="Nat. Commun.">
        <title>Thousands of microbial genomes shed light on interconnected biogeochemical processes in an aquifer system.</title>
        <authorList>
            <person name="Anantharaman K."/>
            <person name="Brown C.T."/>
            <person name="Hug L.A."/>
            <person name="Sharon I."/>
            <person name="Castelle C.J."/>
            <person name="Probst A.J."/>
            <person name="Thomas B.C."/>
            <person name="Singh A."/>
            <person name="Wilkins M.J."/>
            <person name="Karaoz U."/>
            <person name="Brodie E.L."/>
            <person name="Williams K.H."/>
            <person name="Hubbard S.S."/>
            <person name="Banfield J.F."/>
        </authorList>
    </citation>
    <scope>NUCLEOTIDE SEQUENCE [LARGE SCALE GENOMIC DNA]</scope>
</reference>
<dbReference type="AlphaFoldDB" id="A0A1F8CNN4"/>
<evidence type="ECO:0000313" key="3">
    <source>
        <dbReference type="Proteomes" id="UP000179241"/>
    </source>
</evidence>